<sequence length="655" mass="71352">MSEESLEILNLEPEGTQTTHTEENDLTTEATSIIENVIPQVVEEALETPDPSALDSITESNINFAGDEGDELIQVQSQHPVESAPSEYYYENIGNNEDVELSETVNHYENFEHNEKVDQPLSMEETLPEQSGYYEDAANQEDEIFLEDGASDSTATRRPSRYSVEGKLFIGGLAPMSSEADLKTTFEKFGKLIDCIVMRDSYTNRPRGFGFITFEDPRNVDKVLSAGKIEIDGRTIDAKAAIPRNEGKNPQDLKTKKVFVGGLGLTTTETNIKDYFSKFGAVQEVQLMHDGVTRRPRGFAFVTFGDEDTVEKVVQKPFHQIDSKQVEVKKAVPKVPAQVANNFQRRVDRHFTRDRSYYGGNYNDGYSDYGNNYGGGGRRGGGHEDYGYGGRRGQGGYDNYGDYGRGGRPSHRAGGGGYHGAAGRGGGGRRHAPPQRHTPYARPGMLPALFIAFLLVILALIGINEGNYRDNYRDSGRGNYMEGGGATTGAGAPTWSGSNATPSAGNTSYSAYSNAPTATWNANYTNSAYANYSGAPGSAPGGANAYGAFNPYNTGGAVFNNGKRYEGYEGYYPVDYTSSAPDGKASLLLLVGSRLGITAHVFGRSSSWGQCYPGSGGGHLWCRSLSNRQGTHGHIGYHLYLRALSPSRLLADWYF</sequence>
<keyword evidence="1" id="KW-0677">Repeat</keyword>
<keyword evidence="5" id="KW-1133">Transmembrane helix</keyword>
<evidence type="ECO:0000256" key="3">
    <source>
        <dbReference type="PROSITE-ProRule" id="PRU00176"/>
    </source>
</evidence>
<feature type="domain" description="RRM" evidence="6">
    <location>
        <begin position="256"/>
        <end position="333"/>
    </location>
</feature>
<feature type="region of interest" description="Disordered" evidence="4">
    <location>
        <begin position="1"/>
        <end position="25"/>
    </location>
</feature>
<dbReference type="PROSITE" id="PS50102">
    <property type="entry name" value="RRM"/>
    <property type="match status" value="2"/>
</dbReference>
<gene>
    <name evidence="7" type="ORF">Zmor_008891</name>
</gene>
<keyword evidence="8" id="KW-1185">Reference proteome</keyword>
<evidence type="ECO:0000256" key="5">
    <source>
        <dbReference type="SAM" id="Phobius"/>
    </source>
</evidence>
<feature type="region of interest" description="Disordered" evidence="4">
    <location>
        <begin position="402"/>
        <end position="437"/>
    </location>
</feature>
<dbReference type="Proteomes" id="UP001168821">
    <property type="component" value="Unassembled WGS sequence"/>
</dbReference>
<dbReference type="EMBL" id="JALNTZ010002501">
    <property type="protein sequence ID" value="KAJ3617035.1"/>
    <property type="molecule type" value="Genomic_DNA"/>
</dbReference>
<dbReference type="InterPro" id="IPR035979">
    <property type="entry name" value="RBD_domain_sf"/>
</dbReference>
<proteinExistence type="predicted"/>
<name>A0AA38HHB1_9CUCU</name>
<dbReference type="InterPro" id="IPR000504">
    <property type="entry name" value="RRM_dom"/>
</dbReference>
<dbReference type="GO" id="GO:0006417">
    <property type="term" value="P:regulation of translation"/>
    <property type="evidence" value="ECO:0007669"/>
    <property type="project" value="TreeGrafter"/>
</dbReference>
<evidence type="ECO:0000256" key="4">
    <source>
        <dbReference type="SAM" id="MobiDB-lite"/>
    </source>
</evidence>
<dbReference type="SMART" id="SM00360">
    <property type="entry name" value="RRM"/>
    <property type="match status" value="2"/>
</dbReference>
<dbReference type="Pfam" id="PF00076">
    <property type="entry name" value="RRM_1"/>
    <property type="match status" value="2"/>
</dbReference>
<dbReference type="InterPro" id="IPR012677">
    <property type="entry name" value="Nucleotide-bd_a/b_plait_sf"/>
</dbReference>
<feature type="compositionally biased region" description="Gly residues" evidence="4">
    <location>
        <begin position="402"/>
        <end position="426"/>
    </location>
</feature>
<protein>
    <recommendedName>
        <fullName evidence="6">RRM domain-containing protein</fullName>
    </recommendedName>
</protein>
<evidence type="ECO:0000259" key="6">
    <source>
        <dbReference type="PROSITE" id="PS50102"/>
    </source>
</evidence>
<organism evidence="7 8">
    <name type="scientific">Zophobas morio</name>
    <dbReference type="NCBI Taxonomy" id="2755281"/>
    <lineage>
        <taxon>Eukaryota</taxon>
        <taxon>Metazoa</taxon>
        <taxon>Ecdysozoa</taxon>
        <taxon>Arthropoda</taxon>
        <taxon>Hexapoda</taxon>
        <taxon>Insecta</taxon>
        <taxon>Pterygota</taxon>
        <taxon>Neoptera</taxon>
        <taxon>Endopterygota</taxon>
        <taxon>Coleoptera</taxon>
        <taxon>Polyphaga</taxon>
        <taxon>Cucujiformia</taxon>
        <taxon>Tenebrionidae</taxon>
        <taxon>Zophobas</taxon>
    </lineage>
</organism>
<accession>A0AA38HHB1</accession>
<dbReference type="PANTHER" id="PTHR48032:SF6">
    <property type="entry name" value="RNA-BINDING (RRM_RBD_RNP MOTIFS) FAMILY PROTEIN"/>
    <property type="match status" value="1"/>
</dbReference>
<feature type="domain" description="RRM" evidence="6">
    <location>
        <begin position="166"/>
        <end position="243"/>
    </location>
</feature>
<dbReference type="PANTHER" id="PTHR48032">
    <property type="entry name" value="RNA-BINDING PROTEIN MUSASHI HOMOLOG RBP6"/>
    <property type="match status" value="1"/>
</dbReference>
<evidence type="ECO:0000256" key="2">
    <source>
        <dbReference type="ARBA" id="ARBA00022884"/>
    </source>
</evidence>
<evidence type="ECO:0000313" key="7">
    <source>
        <dbReference type="EMBL" id="KAJ3617035.1"/>
    </source>
</evidence>
<keyword evidence="2 3" id="KW-0694">RNA-binding</keyword>
<evidence type="ECO:0000256" key="1">
    <source>
        <dbReference type="ARBA" id="ARBA00022737"/>
    </source>
</evidence>
<dbReference type="GO" id="GO:0003729">
    <property type="term" value="F:mRNA binding"/>
    <property type="evidence" value="ECO:0007669"/>
    <property type="project" value="TreeGrafter"/>
</dbReference>
<dbReference type="AlphaFoldDB" id="A0AA38HHB1"/>
<feature type="transmembrane region" description="Helical" evidence="5">
    <location>
        <begin position="444"/>
        <end position="463"/>
    </location>
</feature>
<reference evidence="7" key="1">
    <citation type="journal article" date="2023" name="G3 (Bethesda)">
        <title>Whole genome assemblies of Zophobas morio and Tenebrio molitor.</title>
        <authorList>
            <person name="Kaur S."/>
            <person name="Stinson S.A."/>
            <person name="diCenzo G.C."/>
        </authorList>
    </citation>
    <scope>NUCLEOTIDE SEQUENCE</scope>
    <source>
        <strain evidence="7">QUZm001</strain>
    </source>
</reference>
<evidence type="ECO:0000313" key="8">
    <source>
        <dbReference type="Proteomes" id="UP001168821"/>
    </source>
</evidence>
<keyword evidence="5" id="KW-0812">Transmembrane</keyword>
<dbReference type="SUPFAM" id="SSF54928">
    <property type="entry name" value="RNA-binding domain, RBD"/>
    <property type="match status" value="2"/>
</dbReference>
<dbReference type="Gene3D" id="3.30.70.330">
    <property type="match status" value="2"/>
</dbReference>
<keyword evidence="5" id="KW-0472">Membrane</keyword>
<comment type="caution">
    <text evidence="7">The sequence shown here is derived from an EMBL/GenBank/DDBJ whole genome shotgun (WGS) entry which is preliminary data.</text>
</comment>